<proteinExistence type="predicted"/>
<dbReference type="PANTHER" id="PTHR40640:SF1">
    <property type="entry name" value="ANCHORED GLYCOPROTEIN, PUTATIVE (AFU_ORTHOLOGUE AFUA_8G04860)-RELATED"/>
    <property type="match status" value="1"/>
</dbReference>
<evidence type="ECO:0000313" key="3">
    <source>
        <dbReference type="Proteomes" id="UP000054383"/>
    </source>
</evidence>
<name>A0A0U1LUS3_TALIS</name>
<dbReference type="STRING" id="28573.A0A0U1LUS3"/>
<evidence type="ECO:0000313" key="2">
    <source>
        <dbReference type="EMBL" id="CRG86546.1"/>
    </source>
</evidence>
<organism evidence="2 3">
    <name type="scientific">Talaromyces islandicus</name>
    <name type="common">Penicillium islandicum</name>
    <dbReference type="NCBI Taxonomy" id="28573"/>
    <lineage>
        <taxon>Eukaryota</taxon>
        <taxon>Fungi</taxon>
        <taxon>Dikarya</taxon>
        <taxon>Ascomycota</taxon>
        <taxon>Pezizomycotina</taxon>
        <taxon>Eurotiomycetes</taxon>
        <taxon>Eurotiomycetidae</taxon>
        <taxon>Eurotiales</taxon>
        <taxon>Trichocomaceae</taxon>
        <taxon>Talaromyces</taxon>
        <taxon>Talaromyces sect. Islandici</taxon>
    </lineage>
</organism>
<dbReference type="EMBL" id="CVMT01000002">
    <property type="protein sequence ID" value="CRG86546.1"/>
    <property type="molecule type" value="Genomic_DNA"/>
</dbReference>
<accession>A0A0U1LUS3</accession>
<dbReference type="AlphaFoldDB" id="A0A0U1LUS3"/>
<reference evidence="2 3" key="1">
    <citation type="submission" date="2015-04" db="EMBL/GenBank/DDBJ databases">
        <authorList>
            <person name="Syromyatnikov M.Y."/>
            <person name="Popov V.N."/>
        </authorList>
    </citation>
    <scope>NUCLEOTIDE SEQUENCE [LARGE SCALE GENOMIC DNA]</scope>
    <source>
        <strain evidence="2">WF-38-12</strain>
    </source>
</reference>
<dbReference type="PANTHER" id="PTHR40640">
    <property type="entry name" value="ANCHORED GLYCOPROTEIN, PUTATIVE (AFU_ORTHOLOGUE AFUA_8G04860)-RELATED"/>
    <property type="match status" value="1"/>
</dbReference>
<keyword evidence="3" id="KW-1185">Reference proteome</keyword>
<evidence type="ECO:0000256" key="1">
    <source>
        <dbReference type="SAM" id="MobiDB-lite"/>
    </source>
</evidence>
<feature type="region of interest" description="Disordered" evidence="1">
    <location>
        <begin position="166"/>
        <end position="196"/>
    </location>
</feature>
<dbReference type="OrthoDB" id="10017208at2759"/>
<protein>
    <submittedName>
        <fullName evidence="2">Pc21g05760</fullName>
    </submittedName>
</protein>
<sequence>MFKYSFPLIAQLGYAGLSLAASGSTITIPWVGYQANYFNGYEGRVLTDDGHKTTYLVNCPPSVTSCISFDPDLTFIAGPSTYDLILDMGFSYTSSGCTFAGGATPTTATCSYTQSYHFGTHSVSERDTYQVPGSGVYRSIVTATLPIETGAVTTVSTAQTTAAAMTAAGPTTPNATATPVTGPTSTAATSTNSATPTGVAVSVTAPKILLGAVFVGAAMHLQL</sequence>
<dbReference type="Proteomes" id="UP000054383">
    <property type="component" value="Unassembled WGS sequence"/>
</dbReference>
<gene>
    <name evidence="2" type="ORF">PISL3812_03553</name>
</gene>